<name>I6T7K2_ENTHA</name>
<dbReference type="Pfam" id="PF07929">
    <property type="entry name" value="PRiA4_ORF3"/>
    <property type="match status" value="1"/>
</dbReference>
<keyword evidence="3" id="KW-1185">Reference proteome</keyword>
<protein>
    <recommendedName>
        <fullName evidence="1">Plasmid pRiA4b Orf3-like domain-containing protein</fullName>
    </recommendedName>
</protein>
<accession>I6T7K2</accession>
<dbReference type="EMBL" id="CP003504">
    <property type="protein sequence ID" value="AFM70786.1"/>
    <property type="molecule type" value="Genomic_DNA"/>
</dbReference>
<organism evidence="2 3">
    <name type="scientific">Enterococcus hirae (strain ATCC 9790 / DSM 20160 / JCM 8729 / LMG 6399 / NBRC 3181 / NCIMB 6459 / NCDO 1258 / NCTC 12367 / WDCM 00089 / R)</name>
    <dbReference type="NCBI Taxonomy" id="768486"/>
    <lineage>
        <taxon>Bacteria</taxon>
        <taxon>Bacillati</taxon>
        <taxon>Bacillota</taxon>
        <taxon>Bacilli</taxon>
        <taxon>Lactobacillales</taxon>
        <taxon>Enterococcaceae</taxon>
        <taxon>Enterococcus</taxon>
    </lineage>
</organism>
<evidence type="ECO:0000259" key="1">
    <source>
        <dbReference type="Pfam" id="PF07929"/>
    </source>
</evidence>
<dbReference type="SUPFAM" id="SSF159941">
    <property type="entry name" value="MM3350-like"/>
    <property type="match status" value="1"/>
</dbReference>
<dbReference type="eggNOG" id="ENOG502Z8XI">
    <property type="taxonomic scope" value="Bacteria"/>
</dbReference>
<evidence type="ECO:0000313" key="3">
    <source>
        <dbReference type="Proteomes" id="UP000002895"/>
    </source>
</evidence>
<dbReference type="Gene3D" id="3.10.290.30">
    <property type="entry name" value="MM3350-like"/>
    <property type="match status" value="1"/>
</dbReference>
<feature type="domain" description="Plasmid pRiA4b Orf3-like" evidence="1">
    <location>
        <begin position="3"/>
        <end position="66"/>
    </location>
</feature>
<dbReference type="InterPro" id="IPR024047">
    <property type="entry name" value="MM3350-like_sf"/>
</dbReference>
<dbReference type="AlphaFoldDB" id="I6T7K2"/>
<gene>
    <name evidence="2" type="ordered locus">EHR_09390</name>
</gene>
<evidence type="ECO:0000313" key="2">
    <source>
        <dbReference type="EMBL" id="AFM70786.1"/>
    </source>
</evidence>
<proteinExistence type="predicted"/>
<sequence length="74" mass="9007">MNEMDEDNEYLHTCDYRLYQFGLKKGDAFKFVFDFGDDWRFQCKVLRVIDDDSEYETVIKSVGESPEQYFNYFD</sequence>
<dbReference type="Proteomes" id="UP000002895">
    <property type="component" value="Chromosome"/>
</dbReference>
<dbReference type="KEGG" id="ehr:EHR_09390"/>
<reference evidence="2 3" key="1">
    <citation type="journal article" date="2012" name="J. Bacteriol.">
        <title>Genome sequence of Enterococcus hirae (Streptococcus faecalis) ATCC 9790, a model organism for the study of ion transport, bioenergetics, and copper homeostasis.</title>
        <authorList>
            <person name="Gaechter T."/>
            <person name="Wunderlin C."/>
            <person name="Schmidheini T."/>
            <person name="Solioz M."/>
        </authorList>
    </citation>
    <scope>NUCLEOTIDE SEQUENCE [LARGE SCALE GENOMIC DNA]</scope>
    <source>
        <strain evidence="3">ATCC 9790 / DSM 20160 / JCM 8729 / LMG 6399 / NBRC 3181 / NCIMB 6459 / NCDO 1258 / NCTC 12367 / WDCM 00089 / R</strain>
    </source>
</reference>
<dbReference type="InterPro" id="IPR012912">
    <property type="entry name" value="Plasmid_pRiA4b_Orf3-like"/>
</dbReference>
<dbReference type="HOGENOM" id="CLU_2682079_0_0_9"/>